<protein>
    <submittedName>
        <fullName evidence="3">Uncharacterized protein</fullName>
    </submittedName>
</protein>
<dbReference type="STRING" id="490188.SAMN04488068_1401"/>
<evidence type="ECO:0000313" key="3">
    <source>
        <dbReference type="EMBL" id="SHG79590.1"/>
    </source>
</evidence>
<evidence type="ECO:0000313" key="4">
    <source>
        <dbReference type="Proteomes" id="UP000199758"/>
    </source>
</evidence>
<feature type="compositionally biased region" description="Basic and acidic residues" evidence="1">
    <location>
        <begin position="38"/>
        <end position="54"/>
    </location>
</feature>
<proteinExistence type="predicted"/>
<evidence type="ECO:0000256" key="1">
    <source>
        <dbReference type="SAM" id="MobiDB-lite"/>
    </source>
</evidence>
<keyword evidence="2" id="KW-0472">Membrane</keyword>
<dbReference type="Proteomes" id="UP000199758">
    <property type="component" value="Unassembled WGS sequence"/>
</dbReference>
<feature type="compositionally biased region" description="Basic residues" evidence="1">
    <location>
        <begin position="64"/>
        <end position="74"/>
    </location>
</feature>
<feature type="region of interest" description="Disordered" evidence="1">
    <location>
        <begin position="32"/>
        <end position="74"/>
    </location>
</feature>
<organism evidence="3 4">
    <name type="scientific">Hydrocarboniphaga daqingensis</name>
    <dbReference type="NCBI Taxonomy" id="490188"/>
    <lineage>
        <taxon>Bacteria</taxon>
        <taxon>Pseudomonadati</taxon>
        <taxon>Pseudomonadota</taxon>
        <taxon>Gammaproteobacteria</taxon>
        <taxon>Nevskiales</taxon>
        <taxon>Nevskiaceae</taxon>
        <taxon>Hydrocarboniphaga</taxon>
    </lineage>
</organism>
<dbReference type="EMBL" id="FQWZ01000003">
    <property type="protein sequence ID" value="SHG79590.1"/>
    <property type="molecule type" value="Genomic_DNA"/>
</dbReference>
<name>A0A1M5MQB4_9GAMM</name>
<dbReference type="RefSeq" id="WP_072895888.1">
    <property type="nucleotide sequence ID" value="NZ_FQWZ01000003.1"/>
</dbReference>
<keyword evidence="2" id="KW-1133">Transmembrane helix</keyword>
<accession>A0A1M5MQB4</accession>
<dbReference type="AlphaFoldDB" id="A0A1M5MQB4"/>
<reference evidence="3 4" key="1">
    <citation type="submission" date="2016-11" db="EMBL/GenBank/DDBJ databases">
        <authorList>
            <person name="Jaros S."/>
            <person name="Januszkiewicz K."/>
            <person name="Wedrychowicz H."/>
        </authorList>
    </citation>
    <scope>NUCLEOTIDE SEQUENCE [LARGE SCALE GENOMIC DNA]</scope>
    <source>
        <strain evidence="3 4">CGMCC 1.7049</strain>
    </source>
</reference>
<sequence>MLTWLMDVATMTVGTLCVVAFLYGLVAKDATPPKRNYPFHERRGLDGGDRRLEDLGPPGSVERRARHRRSHETF</sequence>
<feature type="transmembrane region" description="Helical" evidence="2">
    <location>
        <begin position="6"/>
        <end position="26"/>
    </location>
</feature>
<keyword evidence="2" id="KW-0812">Transmembrane</keyword>
<keyword evidence="4" id="KW-1185">Reference proteome</keyword>
<gene>
    <name evidence="3" type="ORF">SAMN04488068_1401</name>
</gene>
<evidence type="ECO:0000256" key="2">
    <source>
        <dbReference type="SAM" id="Phobius"/>
    </source>
</evidence>
<dbReference type="OrthoDB" id="9974720at2"/>